<evidence type="ECO:0000256" key="2">
    <source>
        <dbReference type="ARBA" id="ARBA00022857"/>
    </source>
</evidence>
<dbReference type="Gene3D" id="3.40.50.720">
    <property type="entry name" value="NAD(P)-binding Rossmann-like Domain"/>
    <property type="match status" value="1"/>
</dbReference>
<evidence type="ECO:0000313" key="4">
    <source>
        <dbReference type="EMBL" id="CZR66381.1"/>
    </source>
</evidence>
<dbReference type="FunFam" id="3.40.50.720:FF:000084">
    <property type="entry name" value="Short-chain dehydrogenase reductase"/>
    <property type="match status" value="1"/>
</dbReference>
<dbReference type="GO" id="GO:0048038">
    <property type="term" value="F:quinone binding"/>
    <property type="evidence" value="ECO:0007669"/>
    <property type="project" value="TreeGrafter"/>
</dbReference>
<comment type="similarity">
    <text evidence="1">Belongs to the short-chain dehydrogenases/reductases (SDR) family.</text>
</comment>
<dbReference type="PANTHER" id="PTHR42760">
    <property type="entry name" value="SHORT-CHAIN DEHYDROGENASES/REDUCTASES FAMILY MEMBER"/>
    <property type="match status" value="1"/>
</dbReference>
<keyword evidence="3" id="KW-0560">Oxidoreductase</keyword>
<dbReference type="EMBL" id="FJOG01000036">
    <property type="protein sequence ID" value="CZR66381.1"/>
    <property type="molecule type" value="Genomic_DNA"/>
</dbReference>
<keyword evidence="2" id="KW-0521">NADP</keyword>
<proteinExistence type="inferred from homology"/>
<dbReference type="GO" id="GO:0006633">
    <property type="term" value="P:fatty acid biosynthetic process"/>
    <property type="evidence" value="ECO:0007669"/>
    <property type="project" value="TreeGrafter"/>
</dbReference>
<dbReference type="GO" id="GO:0016616">
    <property type="term" value="F:oxidoreductase activity, acting on the CH-OH group of donors, NAD or NADP as acceptor"/>
    <property type="evidence" value="ECO:0007669"/>
    <property type="project" value="TreeGrafter"/>
</dbReference>
<dbReference type="InterPro" id="IPR002347">
    <property type="entry name" value="SDR_fam"/>
</dbReference>
<dbReference type="PANTHER" id="PTHR42760:SF133">
    <property type="entry name" value="3-OXOACYL-[ACYL-CARRIER-PROTEIN] REDUCTASE"/>
    <property type="match status" value="1"/>
</dbReference>
<name>A0A1L7XMU3_9HELO</name>
<sequence>MMMLNGTGLITGAGSGIGQATAIAYARAGCQSLTLVDMNAAGLQKTKELIKSSDETIKMLELLVDVSDETAVEEMVKKTVDTFGGLDYAVNVAGVTCRDRSLASDYSISEFDRIHSINARGLLLCMQAELKVMRSQDLKVTSASSDIKRAQRGSIVNIASTCGITAIPNIMPYVVSKHAVVGITRSFAVDHGRDGIRINAVCPGIVETPMFVQRQEMEGKFNGENSKQSTVGEPPLGRNAYPEEIADICVFLSSSMASYIHGSMIMADGGKTAQY</sequence>
<evidence type="ECO:0000313" key="5">
    <source>
        <dbReference type="Proteomes" id="UP000184330"/>
    </source>
</evidence>
<keyword evidence="5" id="KW-1185">Reference proteome</keyword>
<dbReference type="Proteomes" id="UP000184330">
    <property type="component" value="Unassembled WGS sequence"/>
</dbReference>
<evidence type="ECO:0000256" key="3">
    <source>
        <dbReference type="ARBA" id="ARBA00023002"/>
    </source>
</evidence>
<dbReference type="Pfam" id="PF13561">
    <property type="entry name" value="adh_short_C2"/>
    <property type="match status" value="1"/>
</dbReference>
<dbReference type="AlphaFoldDB" id="A0A1L7XMU3"/>
<accession>A0A1L7XMU3</accession>
<dbReference type="PRINTS" id="PR00081">
    <property type="entry name" value="GDHRDH"/>
</dbReference>
<protein>
    <submittedName>
        <fullName evidence="4">Related to dehydrogenase</fullName>
    </submittedName>
</protein>
<dbReference type="PRINTS" id="PR00080">
    <property type="entry name" value="SDRFAMILY"/>
</dbReference>
<organism evidence="4 5">
    <name type="scientific">Phialocephala subalpina</name>
    <dbReference type="NCBI Taxonomy" id="576137"/>
    <lineage>
        <taxon>Eukaryota</taxon>
        <taxon>Fungi</taxon>
        <taxon>Dikarya</taxon>
        <taxon>Ascomycota</taxon>
        <taxon>Pezizomycotina</taxon>
        <taxon>Leotiomycetes</taxon>
        <taxon>Helotiales</taxon>
        <taxon>Mollisiaceae</taxon>
        <taxon>Phialocephala</taxon>
        <taxon>Phialocephala fortinii species complex</taxon>
    </lineage>
</organism>
<evidence type="ECO:0000256" key="1">
    <source>
        <dbReference type="ARBA" id="ARBA00006484"/>
    </source>
</evidence>
<gene>
    <name evidence="4" type="ORF">PAC_16282</name>
</gene>
<dbReference type="SUPFAM" id="SSF51735">
    <property type="entry name" value="NAD(P)-binding Rossmann-fold domains"/>
    <property type="match status" value="1"/>
</dbReference>
<dbReference type="PROSITE" id="PS00061">
    <property type="entry name" value="ADH_SHORT"/>
    <property type="match status" value="1"/>
</dbReference>
<dbReference type="OrthoDB" id="5840532at2759"/>
<dbReference type="STRING" id="576137.A0A1L7XMU3"/>
<dbReference type="CDD" id="cd05233">
    <property type="entry name" value="SDR_c"/>
    <property type="match status" value="1"/>
</dbReference>
<dbReference type="InterPro" id="IPR036291">
    <property type="entry name" value="NAD(P)-bd_dom_sf"/>
</dbReference>
<dbReference type="GO" id="GO:0009688">
    <property type="term" value="P:abscisic acid biosynthetic process"/>
    <property type="evidence" value="ECO:0007669"/>
    <property type="project" value="UniProtKB-ARBA"/>
</dbReference>
<dbReference type="InterPro" id="IPR020904">
    <property type="entry name" value="Sc_DH/Rdtase_CS"/>
</dbReference>
<reference evidence="4 5" key="1">
    <citation type="submission" date="2016-03" db="EMBL/GenBank/DDBJ databases">
        <authorList>
            <person name="Ploux O."/>
        </authorList>
    </citation>
    <scope>NUCLEOTIDE SEQUENCE [LARGE SCALE GENOMIC DNA]</scope>
    <source>
        <strain evidence="4 5">UAMH 11012</strain>
    </source>
</reference>